<gene>
    <name evidence="1" type="ORF">EB796_005821</name>
</gene>
<dbReference type="AlphaFoldDB" id="A0A7J7KDB9"/>
<name>A0A7J7KDB9_BUGNE</name>
<dbReference type="Proteomes" id="UP000593567">
    <property type="component" value="Unassembled WGS sequence"/>
</dbReference>
<reference evidence="1" key="1">
    <citation type="submission" date="2020-06" db="EMBL/GenBank/DDBJ databases">
        <title>Draft genome of Bugula neritina, a colonial animal packing powerful symbionts and potential medicines.</title>
        <authorList>
            <person name="Rayko M."/>
        </authorList>
    </citation>
    <scope>NUCLEOTIDE SEQUENCE [LARGE SCALE GENOMIC DNA]</scope>
    <source>
        <strain evidence="1">Kwan_BN1</strain>
    </source>
</reference>
<organism evidence="1 2">
    <name type="scientific">Bugula neritina</name>
    <name type="common">Brown bryozoan</name>
    <name type="synonym">Sertularia neritina</name>
    <dbReference type="NCBI Taxonomy" id="10212"/>
    <lineage>
        <taxon>Eukaryota</taxon>
        <taxon>Metazoa</taxon>
        <taxon>Spiralia</taxon>
        <taxon>Lophotrochozoa</taxon>
        <taxon>Bryozoa</taxon>
        <taxon>Gymnolaemata</taxon>
        <taxon>Cheilostomatida</taxon>
        <taxon>Flustrina</taxon>
        <taxon>Buguloidea</taxon>
        <taxon>Bugulidae</taxon>
        <taxon>Bugula</taxon>
    </lineage>
</organism>
<accession>A0A7J7KDB9</accession>
<proteinExistence type="predicted"/>
<sequence>MHNIAQSYNIPFNITWNFFGSRQEKEEADGESAVVKGKLDRLVPVQHLIINYVSDAFKLLRDSGDVEIQSGHSQRYLFYVPHHEVDRTLMNICGVPGQAR</sequence>
<protein>
    <submittedName>
        <fullName evidence="1">Uncharacterized protein</fullName>
    </submittedName>
</protein>
<comment type="caution">
    <text evidence="1">The sequence shown here is derived from an EMBL/GenBank/DDBJ whole genome shotgun (WGS) entry which is preliminary data.</text>
</comment>
<keyword evidence="2" id="KW-1185">Reference proteome</keyword>
<evidence type="ECO:0000313" key="2">
    <source>
        <dbReference type="Proteomes" id="UP000593567"/>
    </source>
</evidence>
<evidence type="ECO:0000313" key="1">
    <source>
        <dbReference type="EMBL" id="KAF6035861.1"/>
    </source>
</evidence>
<dbReference type="EMBL" id="VXIV02000816">
    <property type="protein sequence ID" value="KAF6035861.1"/>
    <property type="molecule type" value="Genomic_DNA"/>
</dbReference>